<organism evidence="1 2">
    <name type="scientific">Clostridium neuense</name>
    <dbReference type="NCBI Taxonomy" id="1728934"/>
    <lineage>
        <taxon>Bacteria</taxon>
        <taxon>Bacillati</taxon>
        <taxon>Bacillota</taxon>
        <taxon>Clostridia</taxon>
        <taxon>Eubacteriales</taxon>
        <taxon>Clostridiaceae</taxon>
        <taxon>Clostridium</taxon>
    </lineage>
</organism>
<comment type="caution">
    <text evidence="1">The sequence shown here is derived from an EMBL/GenBank/DDBJ whole genome shotgun (WGS) entry which is preliminary data.</text>
</comment>
<dbReference type="RefSeq" id="WP_406787932.1">
    <property type="nucleotide sequence ID" value="NZ_JBJIAA010000009.1"/>
</dbReference>
<name>A0ABW8TFV4_9CLOT</name>
<reference evidence="1 2" key="1">
    <citation type="submission" date="2024-11" db="EMBL/GenBank/DDBJ databases">
        <authorList>
            <person name="Heng Y.C."/>
            <person name="Lim A.C.H."/>
            <person name="Lee J.K.Y."/>
            <person name="Kittelmann S."/>
        </authorList>
    </citation>
    <scope>NUCLEOTIDE SEQUENCE [LARGE SCALE GENOMIC DNA]</scope>
    <source>
        <strain evidence="1 2">WILCCON 0114</strain>
    </source>
</reference>
<gene>
    <name evidence="1" type="ORF">ACJDT4_12645</name>
</gene>
<protein>
    <submittedName>
        <fullName evidence="1">Uncharacterized protein</fullName>
    </submittedName>
</protein>
<dbReference type="Proteomes" id="UP001623592">
    <property type="component" value="Unassembled WGS sequence"/>
</dbReference>
<dbReference type="EMBL" id="JBJIAA010000009">
    <property type="protein sequence ID" value="MFL0251277.1"/>
    <property type="molecule type" value="Genomic_DNA"/>
</dbReference>
<evidence type="ECO:0000313" key="2">
    <source>
        <dbReference type="Proteomes" id="UP001623592"/>
    </source>
</evidence>
<proteinExistence type="predicted"/>
<sequence>MASIELLENHETNFKNLLLNVFGIKTISEEDAKEIMDKHRPLGNYLVLGYNSYTAIDNTNGNLLVAKFLSIEKAFIFLKTEIFVEVLQRNDKKST</sequence>
<accession>A0ABW8TFV4</accession>
<evidence type="ECO:0000313" key="1">
    <source>
        <dbReference type="EMBL" id="MFL0251277.1"/>
    </source>
</evidence>
<keyword evidence="2" id="KW-1185">Reference proteome</keyword>